<proteinExistence type="predicted"/>
<name>W8T5Q2_PEPAC</name>
<evidence type="ECO:0000313" key="1">
    <source>
        <dbReference type="EMBL" id="AHM57074.1"/>
    </source>
</evidence>
<sequence length="43" mass="5018">MPFINCLFYIVSSMPYIISVFLKSGKSPDTLGLLIRKYEYKQI</sequence>
<accession>W8T5Q2</accession>
<protein>
    <submittedName>
        <fullName evidence="1">Uncharacterized protein</fullName>
    </submittedName>
</protein>
<organism evidence="1 2">
    <name type="scientific">Peptoclostridium acidaminophilum DSM 3953</name>
    <dbReference type="NCBI Taxonomy" id="1286171"/>
    <lineage>
        <taxon>Bacteria</taxon>
        <taxon>Bacillati</taxon>
        <taxon>Bacillota</taxon>
        <taxon>Clostridia</taxon>
        <taxon>Peptostreptococcales</taxon>
        <taxon>Peptoclostridiaceae</taxon>
        <taxon>Peptoclostridium</taxon>
    </lineage>
</organism>
<dbReference type="Proteomes" id="UP000019591">
    <property type="component" value="Chromosome"/>
</dbReference>
<keyword evidence="2" id="KW-1185">Reference proteome</keyword>
<dbReference type="KEGG" id="eac:EAL2_c17820"/>
<dbReference type="AlphaFoldDB" id="W8T5Q2"/>
<dbReference type="HOGENOM" id="CLU_3233716_0_0_9"/>
<evidence type="ECO:0000313" key="2">
    <source>
        <dbReference type="Proteomes" id="UP000019591"/>
    </source>
</evidence>
<dbReference type="EMBL" id="CP007452">
    <property type="protein sequence ID" value="AHM57074.1"/>
    <property type="molecule type" value="Genomic_DNA"/>
</dbReference>
<reference evidence="1 2" key="1">
    <citation type="journal article" date="2014" name="Genome Announc.">
        <title>Complete Genome Sequence of Amino Acid-Utilizing Eubacterium acidaminophilum al-2 (DSM 3953).</title>
        <authorList>
            <person name="Poehlein A."/>
            <person name="Andreesen J.R."/>
            <person name="Daniel R."/>
        </authorList>
    </citation>
    <scope>NUCLEOTIDE SEQUENCE [LARGE SCALE GENOMIC DNA]</scope>
    <source>
        <strain evidence="1 2">DSM 3953</strain>
    </source>
</reference>
<gene>
    <name evidence="1" type="ORF">EAL2_c17820</name>
</gene>